<feature type="transmembrane region" description="Helical" evidence="1">
    <location>
        <begin position="26"/>
        <end position="43"/>
    </location>
</feature>
<evidence type="ECO:0008006" key="4">
    <source>
        <dbReference type="Google" id="ProtNLM"/>
    </source>
</evidence>
<gene>
    <name evidence="2" type="ORF">SAMN02745174_02454</name>
</gene>
<feature type="transmembrane region" description="Helical" evidence="1">
    <location>
        <begin position="93"/>
        <end position="115"/>
    </location>
</feature>
<reference evidence="2 3" key="1">
    <citation type="submission" date="2017-02" db="EMBL/GenBank/DDBJ databases">
        <authorList>
            <person name="Peterson S.W."/>
        </authorList>
    </citation>
    <scope>NUCLEOTIDE SEQUENCE [LARGE SCALE GENOMIC DNA]</scope>
    <source>
        <strain evidence="2 3">ATCC 700028</strain>
    </source>
</reference>
<keyword evidence="1" id="KW-0472">Membrane</keyword>
<feature type="transmembrane region" description="Helical" evidence="1">
    <location>
        <begin position="205"/>
        <end position="227"/>
    </location>
</feature>
<dbReference type="AlphaFoldDB" id="A0A1T4QVQ2"/>
<organism evidence="2 3">
    <name type="scientific">Cetobacterium ceti</name>
    <dbReference type="NCBI Taxonomy" id="180163"/>
    <lineage>
        <taxon>Bacteria</taxon>
        <taxon>Fusobacteriati</taxon>
        <taxon>Fusobacteriota</taxon>
        <taxon>Fusobacteriia</taxon>
        <taxon>Fusobacteriales</taxon>
        <taxon>Fusobacteriaceae</taxon>
        <taxon>Cetobacterium</taxon>
    </lineage>
</organism>
<feature type="transmembrane region" description="Helical" evidence="1">
    <location>
        <begin position="127"/>
        <end position="147"/>
    </location>
</feature>
<dbReference type="SUPFAM" id="SSF81324">
    <property type="entry name" value="Voltage-gated potassium channels"/>
    <property type="match status" value="1"/>
</dbReference>
<protein>
    <recommendedName>
        <fullName evidence="4">Ion channel</fullName>
    </recommendedName>
</protein>
<dbReference type="EMBL" id="FUWX01000032">
    <property type="protein sequence ID" value="SKA07388.1"/>
    <property type="molecule type" value="Genomic_DNA"/>
</dbReference>
<keyword evidence="3" id="KW-1185">Reference proteome</keyword>
<dbReference type="STRING" id="180163.SAMN02745174_02454"/>
<evidence type="ECO:0000313" key="2">
    <source>
        <dbReference type="EMBL" id="SKA07388.1"/>
    </source>
</evidence>
<accession>A0A1T4QVQ2</accession>
<evidence type="ECO:0000256" key="1">
    <source>
        <dbReference type="SAM" id="Phobius"/>
    </source>
</evidence>
<evidence type="ECO:0000313" key="3">
    <source>
        <dbReference type="Proteomes" id="UP000191153"/>
    </source>
</evidence>
<sequence>MIILSLIFSLILTFLEHSGEKFSSEIILFICFYLIIFPCLIYIKPKFFKFINRHVSLLVILIMYYTCLIPFFGEIHKLFFMGNNFFILKMLHIFIILMSIFLILICIFKQIFLIIFNKRKITGMDIIRTFSIYFVLGFSFGSLYYLLNYEASKNLFDGVLKPTSFNFKIYCTYMYISLGYLSTVGSGSITPLALSVRLLTVMETILGISTTSFSLGFVFAVIGGNLSKTNQKWPRRKNINIFLFLKNFYKNLLIEFKRLQKESK</sequence>
<feature type="transmembrane region" description="Helical" evidence="1">
    <location>
        <begin position="55"/>
        <end position="73"/>
    </location>
</feature>
<name>A0A1T4QVQ2_9FUSO</name>
<keyword evidence="1" id="KW-1133">Transmembrane helix</keyword>
<dbReference type="Gene3D" id="1.10.287.70">
    <property type="match status" value="1"/>
</dbReference>
<keyword evidence="1" id="KW-0812">Transmembrane</keyword>
<dbReference type="Proteomes" id="UP000191153">
    <property type="component" value="Unassembled WGS sequence"/>
</dbReference>
<proteinExistence type="predicted"/>